<dbReference type="InterPro" id="IPR011009">
    <property type="entry name" value="Kinase-like_dom_sf"/>
</dbReference>
<name>A0A2R6AWV8_9ARCH</name>
<keyword evidence="3" id="KW-0808">Transferase</keyword>
<evidence type="ECO:0000259" key="9">
    <source>
        <dbReference type="Pfam" id="PF01163"/>
    </source>
</evidence>
<dbReference type="EC" id="2.7.11.1" evidence="1"/>
<evidence type="ECO:0000256" key="7">
    <source>
        <dbReference type="ARBA" id="ARBA00047899"/>
    </source>
</evidence>
<evidence type="ECO:0000256" key="2">
    <source>
        <dbReference type="ARBA" id="ARBA00022527"/>
    </source>
</evidence>
<keyword evidence="5" id="KW-0418">Kinase</keyword>
<reference evidence="10 11" key="1">
    <citation type="submission" date="2017-04" db="EMBL/GenBank/DDBJ databases">
        <title>Novel microbial lineages endemic to geothermal iron-oxide mats fill important gaps in the evolutionary history of Archaea.</title>
        <authorList>
            <person name="Jay Z.J."/>
            <person name="Beam J.P."/>
            <person name="Dlakic M."/>
            <person name="Rusch D.B."/>
            <person name="Kozubal M.A."/>
            <person name="Inskeep W.P."/>
        </authorList>
    </citation>
    <scope>NUCLEOTIDE SEQUENCE [LARGE SCALE GENOMIC DNA]</scope>
    <source>
        <strain evidence="10">OSP_D</strain>
    </source>
</reference>
<dbReference type="InterPro" id="IPR052396">
    <property type="entry name" value="Meiotic_Drive_Suppr_Kinase"/>
</dbReference>
<evidence type="ECO:0000256" key="6">
    <source>
        <dbReference type="ARBA" id="ARBA00022840"/>
    </source>
</evidence>
<gene>
    <name evidence="10" type="ORF">B9Q03_05825</name>
</gene>
<evidence type="ECO:0000256" key="3">
    <source>
        <dbReference type="ARBA" id="ARBA00022679"/>
    </source>
</evidence>
<comment type="caution">
    <text evidence="10">The sequence shown here is derived from an EMBL/GenBank/DDBJ whole genome shotgun (WGS) entry which is preliminary data.</text>
</comment>
<comment type="catalytic activity">
    <reaction evidence="7">
        <text>L-threonyl-[protein] + ATP = O-phospho-L-threonyl-[protein] + ADP + H(+)</text>
        <dbReference type="Rhea" id="RHEA:46608"/>
        <dbReference type="Rhea" id="RHEA-COMP:11060"/>
        <dbReference type="Rhea" id="RHEA-COMP:11605"/>
        <dbReference type="ChEBI" id="CHEBI:15378"/>
        <dbReference type="ChEBI" id="CHEBI:30013"/>
        <dbReference type="ChEBI" id="CHEBI:30616"/>
        <dbReference type="ChEBI" id="CHEBI:61977"/>
        <dbReference type="ChEBI" id="CHEBI:456216"/>
        <dbReference type="EC" id="2.7.11.1"/>
    </reaction>
</comment>
<dbReference type="Gene3D" id="3.30.200.20">
    <property type="entry name" value="Phosphorylase Kinase, domain 1"/>
    <property type="match status" value="1"/>
</dbReference>
<dbReference type="PANTHER" id="PTHR37171">
    <property type="entry name" value="SERINE/THREONINE-PROTEIN KINASE YRZF-RELATED"/>
    <property type="match status" value="1"/>
</dbReference>
<evidence type="ECO:0000256" key="1">
    <source>
        <dbReference type="ARBA" id="ARBA00012513"/>
    </source>
</evidence>
<comment type="catalytic activity">
    <reaction evidence="8">
        <text>L-seryl-[protein] + ATP = O-phospho-L-seryl-[protein] + ADP + H(+)</text>
        <dbReference type="Rhea" id="RHEA:17989"/>
        <dbReference type="Rhea" id="RHEA-COMP:9863"/>
        <dbReference type="Rhea" id="RHEA-COMP:11604"/>
        <dbReference type="ChEBI" id="CHEBI:15378"/>
        <dbReference type="ChEBI" id="CHEBI:29999"/>
        <dbReference type="ChEBI" id="CHEBI:30616"/>
        <dbReference type="ChEBI" id="CHEBI:83421"/>
        <dbReference type="ChEBI" id="CHEBI:456216"/>
        <dbReference type="EC" id="2.7.11.1"/>
    </reaction>
</comment>
<dbReference type="EMBL" id="NEXE01000044">
    <property type="protein sequence ID" value="PSN90854.1"/>
    <property type="molecule type" value="Genomic_DNA"/>
</dbReference>
<dbReference type="AlphaFoldDB" id="A0A2R6AWV8"/>
<evidence type="ECO:0000313" key="11">
    <source>
        <dbReference type="Proteomes" id="UP000240322"/>
    </source>
</evidence>
<accession>A0A2R6AWV8</accession>
<dbReference type="Pfam" id="PF01163">
    <property type="entry name" value="RIO1"/>
    <property type="match status" value="1"/>
</dbReference>
<proteinExistence type="predicted"/>
<feature type="domain" description="RIO-type" evidence="9">
    <location>
        <begin position="83"/>
        <end position="183"/>
    </location>
</feature>
<evidence type="ECO:0000313" key="10">
    <source>
        <dbReference type="EMBL" id="PSN90854.1"/>
    </source>
</evidence>
<dbReference type="GO" id="GO:0004674">
    <property type="term" value="F:protein serine/threonine kinase activity"/>
    <property type="evidence" value="ECO:0007669"/>
    <property type="project" value="UniProtKB-KW"/>
</dbReference>
<dbReference type="Proteomes" id="UP000240322">
    <property type="component" value="Unassembled WGS sequence"/>
</dbReference>
<dbReference type="GO" id="GO:0005524">
    <property type="term" value="F:ATP binding"/>
    <property type="evidence" value="ECO:0007669"/>
    <property type="project" value="UniProtKB-KW"/>
</dbReference>
<organism evidence="10 11">
    <name type="scientific">Candidatus Marsarchaeota G2 archaeon OSP_D</name>
    <dbReference type="NCBI Taxonomy" id="1978157"/>
    <lineage>
        <taxon>Archaea</taxon>
        <taxon>Candidatus Marsarchaeota</taxon>
        <taxon>Candidatus Marsarchaeota group 2</taxon>
    </lineage>
</organism>
<keyword evidence="2" id="KW-0723">Serine/threonine-protein kinase</keyword>
<keyword evidence="6" id="KW-0067">ATP-binding</keyword>
<dbReference type="SUPFAM" id="SSF56112">
    <property type="entry name" value="Protein kinase-like (PK-like)"/>
    <property type="match status" value="1"/>
</dbReference>
<protein>
    <recommendedName>
        <fullName evidence="1">non-specific serine/threonine protein kinase</fullName>
        <ecNumber evidence="1">2.7.11.1</ecNumber>
    </recommendedName>
</protein>
<evidence type="ECO:0000256" key="4">
    <source>
        <dbReference type="ARBA" id="ARBA00022741"/>
    </source>
</evidence>
<evidence type="ECO:0000256" key="8">
    <source>
        <dbReference type="ARBA" id="ARBA00048679"/>
    </source>
</evidence>
<evidence type="ECO:0000256" key="5">
    <source>
        <dbReference type="ARBA" id="ARBA00022777"/>
    </source>
</evidence>
<sequence length="218" mass="24074">MVELNNTANRVANYPCPPTPQIIQELEELGVELIEQGATVVNGVRVLGKGTRGIVVSGVYRGLPVAVKIRRCDSPRSSMLHEAQMLRLANTVAVGPKLISASENIIVMEKVVGIPLKEHFHISDHQLAVCIEDSLKQAVRLDEIGLDHGELSRAHSHVYHTDEGAKIIDFDSASTSRKPHNYNSLFAYYFMGKGELQRRARRILPAYATKKPVGQSTK</sequence>
<keyword evidence="4" id="KW-0547">Nucleotide-binding</keyword>
<dbReference type="InterPro" id="IPR018934">
    <property type="entry name" value="RIO_dom"/>
</dbReference>
<dbReference type="PANTHER" id="PTHR37171:SF1">
    <property type="entry name" value="SERINE_THREONINE-PROTEIN KINASE YRZF-RELATED"/>
    <property type="match status" value="1"/>
</dbReference>